<proteinExistence type="predicted"/>
<dbReference type="InterPro" id="IPR001683">
    <property type="entry name" value="PX_dom"/>
</dbReference>
<evidence type="ECO:0000256" key="5">
    <source>
        <dbReference type="SAM" id="MobiDB-lite"/>
    </source>
</evidence>
<feature type="domain" description="PX" evidence="7">
    <location>
        <begin position="6"/>
        <end position="150"/>
    </location>
</feature>
<dbReference type="Gene3D" id="3.30.1520.10">
    <property type="entry name" value="Phox-like domain"/>
    <property type="match status" value="1"/>
</dbReference>
<sequence>MSSGPPIQSISIPRSEARNTPSPPHQVYAITIALPVRSWTIYKRYSDFLTLHTTLLQLVPECPPPAPFPPKHAAKHAFRAVSTLGGWLGSGGSIGKGGTGTGTGTVESMEGRERRVGLETYLRAIIASTDPRWRTREEVLDFLEVPRSASTSTSTTAAKTPSAAATRLAARIGGAGAAPLSSPTAGIHMPGSLPPPSSPPTIPTRQLGPPTTSLLTDHPTEQIAHQQSLLAAQDASLSDLSAIIRRQRDLGLAIHQELAEQNELLGALDGELEETGGRMKGAERKMDVLEGKRKK</sequence>
<feature type="region of interest" description="Disordered" evidence="5">
    <location>
        <begin position="92"/>
        <end position="112"/>
    </location>
</feature>
<organism evidence="8 9">
    <name type="scientific">Tilletia controversa</name>
    <name type="common">dwarf bunt fungus</name>
    <dbReference type="NCBI Taxonomy" id="13291"/>
    <lineage>
        <taxon>Eukaryota</taxon>
        <taxon>Fungi</taxon>
        <taxon>Dikarya</taxon>
        <taxon>Basidiomycota</taxon>
        <taxon>Ustilaginomycotina</taxon>
        <taxon>Exobasidiomycetes</taxon>
        <taxon>Tilletiales</taxon>
        <taxon>Tilletiaceae</taxon>
        <taxon>Tilletia</taxon>
    </lineage>
</organism>
<keyword evidence="3" id="KW-0175">Coiled coil</keyword>
<gene>
    <name evidence="8" type="ORF">A4X06_0g1403</name>
</gene>
<name>A0A8X7MYG7_9BASI</name>
<evidence type="ECO:0000256" key="1">
    <source>
        <dbReference type="ARBA" id="ARBA00004116"/>
    </source>
</evidence>
<evidence type="ECO:0008006" key="10">
    <source>
        <dbReference type="Google" id="ProtNLM"/>
    </source>
</evidence>
<dbReference type="SMART" id="SM00312">
    <property type="entry name" value="PX"/>
    <property type="match status" value="1"/>
</dbReference>
<dbReference type="GO" id="GO:0035091">
    <property type="term" value="F:phosphatidylinositol binding"/>
    <property type="evidence" value="ECO:0007669"/>
    <property type="project" value="InterPro"/>
</dbReference>
<comment type="subcellular location">
    <subcellularLocation>
        <location evidence="1">Vacuole</location>
    </subcellularLocation>
</comment>
<dbReference type="PROSITE" id="PS50192">
    <property type="entry name" value="T_SNARE"/>
    <property type="match status" value="1"/>
</dbReference>
<evidence type="ECO:0000256" key="3">
    <source>
        <dbReference type="ARBA" id="ARBA00023054"/>
    </source>
</evidence>
<dbReference type="GO" id="GO:0016192">
    <property type="term" value="P:vesicle-mediated transport"/>
    <property type="evidence" value="ECO:0007669"/>
    <property type="project" value="UniProtKB-ARBA"/>
</dbReference>
<comment type="function">
    <text evidence="4">Essential for proper morphogenesis of the vacuole. May exist as structural reinforcement on the surface of the vacuolar membrane and be required for maintenance against rupture by osmotic pressure.</text>
</comment>
<dbReference type="Proteomes" id="UP000077684">
    <property type="component" value="Unassembled WGS sequence"/>
</dbReference>
<evidence type="ECO:0000259" key="7">
    <source>
        <dbReference type="PROSITE" id="PS50195"/>
    </source>
</evidence>
<dbReference type="InterPro" id="IPR000727">
    <property type="entry name" value="T_SNARE_dom"/>
</dbReference>
<evidence type="ECO:0000313" key="9">
    <source>
        <dbReference type="Proteomes" id="UP000077684"/>
    </source>
</evidence>
<dbReference type="SMART" id="SM00397">
    <property type="entry name" value="t_SNARE"/>
    <property type="match status" value="1"/>
</dbReference>
<comment type="caution">
    <text evidence="8">The sequence shown here is derived from an EMBL/GenBank/DDBJ whole genome shotgun (WGS) entry which is preliminary data.</text>
</comment>
<reference evidence="8" key="1">
    <citation type="submission" date="2016-04" db="EMBL/GenBank/DDBJ databases">
        <authorList>
            <person name="Nguyen H.D."/>
            <person name="Samba Siva P."/>
            <person name="Cullis J."/>
            <person name="Levesque C.A."/>
            <person name="Hambleton S."/>
        </authorList>
    </citation>
    <scope>NUCLEOTIDE SEQUENCE</scope>
    <source>
        <strain evidence="8">DAOMC 236426</strain>
    </source>
</reference>
<evidence type="ECO:0000259" key="6">
    <source>
        <dbReference type="PROSITE" id="PS50192"/>
    </source>
</evidence>
<dbReference type="FunFam" id="1.20.5.110:FF:000058">
    <property type="entry name" value="VAM7p Vacuolar SNARE protein"/>
    <property type="match status" value="1"/>
</dbReference>
<feature type="compositionally biased region" description="Gly residues" evidence="5">
    <location>
        <begin position="92"/>
        <end position="103"/>
    </location>
</feature>
<feature type="compositionally biased region" description="Pro residues" evidence="5">
    <location>
        <begin position="192"/>
        <end position="202"/>
    </location>
</feature>
<dbReference type="EMBL" id="LWDE02000089">
    <property type="protein sequence ID" value="KAE8253509.1"/>
    <property type="molecule type" value="Genomic_DNA"/>
</dbReference>
<reference evidence="8" key="2">
    <citation type="journal article" date="2019" name="IMA Fungus">
        <title>Genome sequencing and comparison of five Tilletia species to identify candidate genes for the detection of regulated species infecting wheat.</title>
        <authorList>
            <person name="Nguyen H.D.T."/>
            <person name="Sultana T."/>
            <person name="Kesanakurti P."/>
            <person name="Hambleton S."/>
        </authorList>
    </citation>
    <scope>NUCLEOTIDE SEQUENCE</scope>
    <source>
        <strain evidence="8">DAOMC 236426</strain>
    </source>
</reference>
<dbReference type="GO" id="GO:0007034">
    <property type="term" value="P:vacuolar transport"/>
    <property type="evidence" value="ECO:0007669"/>
    <property type="project" value="UniProtKB-ARBA"/>
</dbReference>
<evidence type="ECO:0000256" key="4">
    <source>
        <dbReference type="ARBA" id="ARBA00054927"/>
    </source>
</evidence>
<dbReference type="GO" id="GO:0000329">
    <property type="term" value="C:fungal-type vacuole membrane"/>
    <property type="evidence" value="ECO:0007669"/>
    <property type="project" value="UniProtKB-ARBA"/>
</dbReference>
<evidence type="ECO:0000256" key="2">
    <source>
        <dbReference type="ARBA" id="ARBA00022554"/>
    </source>
</evidence>
<dbReference type="PROSITE" id="PS50195">
    <property type="entry name" value="PX"/>
    <property type="match status" value="1"/>
</dbReference>
<accession>A0A8X7MYG7</accession>
<feature type="region of interest" description="Disordered" evidence="5">
    <location>
        <begin position="1"/>
        <end position="23"/>
    </location>
</feature>
<dbReference type="SUPFAM" id="SSF64268">
    <property type="entry name" value="PX domain"/>
    <property type="match status" value="1"/>
</dbReference>
<evidence type="ECO:0000313" key="8">
    <source>
        <dbReference type="EMBL" id="KAE8253509.1"/>
    </source>
</evidence>
<dbReference type="AlphaFoldDB" id="A0A8X7MYG7"/>
<dbReference type="Gene3D" id="1.20.5.110">
    <property type="match status" value="1"/>
</dbReference>
<keyword evidence="2" id="KW-0926">Vacuole</keyword>
<dbReference type="InterPro" id="IPR036871">
    <property type="entry name" value="PX_dom_sf"/>
</dbReference>
<feature type="region of interest" description="Disordered" evidence="5">
    <location>
        <begin position="175"/>
        <end position="216"/>
    </location>
</feature>
<feature type="region of interest" description="Disordered" evidence="5">
    <location>
        <begin position="276"/>
        <end position="295"/>
    </location>
</feature>
<dbReference type="Pfam" id="PF00787">
    <property type="entry name" value="PX"/>
    <property type="match status" value="1"/>
</dbReference>
<protein>
    <recommendedName>
        <fullName evidence="10">PX domain-containing protein</fullName>
    </recommendedName>
</protein>
<keyword evidence="9" id="KW-1185">Reference proteome</keyword>
<dbReference type="SUPFAM" id="SSF58038">
    <property type="entry name" value="SNARE fusion complex"/>
    <property type="match status" value="1"/>
</dbReference>
<feature type="domain" description="T-SNARE coiled-coil homology" evidence="6">
    <location>
        <begin position="227"/>
        <end position="289"/>
    </location>
</feature>
<dbReference type="CDD" id="cd15858">
    <property type="entry name" value="SNARE_VAM7"/>
    <property type="match status" value="1"/>
</dbReference>
<dbReference type="GO" id="GO:0097576">
    <property type="term" value="P:vacuole fusion"/>
    <property type="evidence" value="ECO:0007669"/>
    <property type="project" value="UniProtKB-ARBA"/>
</dbReference>
<feature type="compositionally biased region" description="Low complexity" evidence="5">
    <location>
        <begin position="1"/>
        <end position="14"/>
    </location>
</feature>